<dbReference type="PANTHER" id="PTHR37694:SF1">
    <property type="entry name" value="SLR8022 PROTEIN"/>
    <property type="match status" value="1"/>
</dbReference>
<dbReference type="EMBL" id="CP004350">
    <property type="protein sequence ID" value="AHI20182.1"/>
    <property type="molecule type" value="Genomic_DNA"/>
</dbReference>
<dbReference type="Gene3D" id="2.60.120.10">
    <property type="entry name" value="Jelly Rolls"/>
    <property type="match status" value="1"/>
</dbReference>
<dbReference type="InterPro" id="IPR011051">
    <property type="entry name" value="RmlC_Cupin_sf"/>
</dbReference>
<dbReference type="Proteomes" id="UP000019226">
    <property type="component" value="Chromosome"/>
</dbReference>
<organism evidence="1 2">
    <name type="scientific">Corynebacterium casei LMG S-19264</name>
    <dbReference type="NCBI Taxonomy" id="1285583"/>
    <lineage>
        <taxon>Bacteria</taxon>
        <taxon>Bacillati</taxon>
        <taxon>Actinomycetota</taxon>
        <taxon>Actinomycetes</taxon>
        <taxon>Mycobacteriales</taxon>
        <taxon>Corynebacteriaceae</taxon>
        <taxon>Corynebacterium</taxon>
    </lineage>
</organism>
<accession>A0ABN4CFL3</accession>
<proteinExistence type="predicted"/>
<dbReference type="InterPro" id="IPR014710">
    <property type="entry name" value="RmlC-like_jellyroll"/>
</dbReference>
<dbReference type="GeneID" id="82877758"/>
<sequence>MSDSQLATVITAGVENLNRNNPIKEGAYSAKRLFEGSKGRVTHISFDADIELKEHATSSPILVQVPHGSIDFLVRGEPYRLDAGGMLQLPADVPHAVHSIEPSHVIVTFLPLEI</sequence>
<gene>
    <name evidence="1" type="ORF">CCASEI_08085</name>
</gene>
<reference evidence="2" key="1">
    <citation type="submission" date="2013-02" db="EMBL/GenBank/DDBJ databases">
        <title>The complete genome sequence of Corynebacterium casei LMG S-19264 (=DSM 44701).</title>
        <authorList>
            <person name="Ruckert C."/>
            <person name="Albersmeier A."/>
            <person name="Kalinowski J."/>
        </authorList>
    </citation>
    <scope>NUCLEOTIDE SEQUENCE [LARGE SCALE GENOMIC DNA]</scope>
    <source>
        <strain evidence="2">LMG S-19264</strain>
    </source>
</reference>
<name>A0ABN4CFL3_9CORY</name>
<evidence type="ECO:0000313" key="1">
    <source>
        <dbReference type="EMBL" id="AHI20182.1"/>
    </source>
</evidence>
<dbReference type="SUPFAM" id="SSF51182">
    <property type="entry name" value="RmlC-like cupins"/>
    <property type="match status" value="1"/>
</dbReference>
<evidence type="ECO:0008006" key="3">
    <source>
        <dbReference type="Google" id="ProtNLM"/>
    </source>
</evidence>
<evidence type="ECO:0000313" key="2">
    <source>
        <dbReference type="Proteomes" id="UP000019226"/>
    </source>
</evidence>
<dbReference type="PANTHER" id="PTHR37694">
    <property type="entry name" value="SLR8022 PROTEIN"/>
    <property type="match status" value="1"/>
</dbReference>
<protein>
    <recommendedName>
        <fullName evidence="3">AraC-type arabinose-binding/dimerisation domain-containing protein</fullName>
    </recommendedName>
</protein>
<dbReference type="RefSeq" id="WP_025387634.1">
    <property type="nucleotide sequence ID" value="NZ_CP004350.1"/>
</dbReference>
<keyword evidence="2" id="KW-1185">Reference proteome</keyword>
<dbReference type="CDD" id="cd02230">
    <property type="entry name" value="cupin_HP0902-like"/>
    <property type="match status" value="1"/>
</dbReference>